<evidence type="ECO:0000256" key="2">
    <source>
        <dbReference type="ARBA" id="ARBA00005695"/>
    </source>
</evidence>
<dbReference type="CDD" id="cd08498">
    <property type="entry name" value="PBP2_NikA_DppA_OppA_like_2"/>
    <property type="match status" value="1"/>
</dbReference>
<dbReference type="InterPro" id="IPR023765">
    <property type="entry name" value="SBP_5_CS"/>
</dbReference>
<dbReference type="SUPFAM" id="SSF53850">
    <property type="entry name" value="Periplasmic binding protein-like II"/>
    <property type="match status" value="1"/>
</dbReference>
<organism evidence="7 8">
    <name type="scientific">Kangsaoukella pontilimi</name>
    <dbReference type="NCBI Taxonomy" id="2691042"/>
    <lineage>
        <taxon>Bacteria</taxon>
        <taxon>Pseudomonadati</taxon>
        <taxon>Pseudomonadota</taxon>
        <taxon>Alphaproteobacteria</taxon>
        <taxon>Rhodobacterales</taxon>
        <taxon>Paracoccaceae</taxon>
        <taxon>Kangsaoukella</taxon>
    </lineage>
</organism>
<dbReference type="InterPro" id="IPR030678">
    <property type="entry name" value="Peptide/Ni-bd"/>
</dbReference>
<dbReference type="Pfam" id="PF00496">
    <property type="entry name" value="SBP_bac_5"/>
    <property type="match status" value="1"/>
</dbReference>
<keyword evidence="4 5" id="KW-0732">Signal</keyword>
<dbReference type="EMBL" id="WUPT01000001">
    <property type="protein sequence ID" value="MXQ06393.1"/>
    <property type="molecule type" value="Genomic_DNA"/>
</dbReference>
<dbReference type="GO" id="GO:0043190">
    <property type="term" value="C:ATP-binding cassette (ABC) transporter complex"/>
    <property type="evidence" value="ECO:0007669"/>
    <property type="project" value="InterPro"/>
</dbReference>
<dbReference type="RefSeq" id="WP_160762333.1">
    <property type="nucleotide sequence ID" value="NZ_WUPT01000001.1"/>
</dbReference>
<evidence type="ECO:0000256" key="4">
    <source>
        <dbReference type="ARBA" id="ARBA00022729"/>
    </source>
</evidence>
<keyword evidence="3" id="KW-0813">Transport</keyword>
<dbReference type="PROSITE" id="PS01040">
    <property type="entry name" value="SBP_BACTERIAL_5"/>
    <property type="match status" value="1"/>
</dbReference>
<dbReference type="PANTHER" id="PTHR30290:SF9">
    <property type="entry name" value="OLIGOPEPTIDE-BINDING PROTEIN APPA"/>
    <property type="match status" value="1"/>
</dbReference>
<dbReference type="GO" id="GO:0015833">
    <property type="term" value="P:peptide transport"/>
    <property type="evidence" value="ECO:0007669"/>
    <property type="project" value="TreeGrafter"/>
</dbReference>
<gene>
    <name evidence="7" type="ORF">GQ651_00895</name>
</gene>
<comment type="caution">
    <text evidence="7">The sequence shown here is derived from an EMBL/GenBank/DDBJ whole genome shotgun (WGS) entry which is preliminary data.</text>
</comment>
<feature type="signal peptide" evidence="5">
    <location>
        <begin position="1"/>
        <end position="24"/>
    </location>
</feature>
<dbReference type="Proteomes" id="UP000480350">
    <property type="component" value="Unassembled WGS sequence"/>
</dbReference>
<reference evidence="7 8" key="2">
    <citation type="submission" date="2020-03" db="EMBL/GenBank/DDBJ databases">
        <title>Kangsaoukella pontilimi gen. nov., sp. nov., a new member of the family Rhodobacteraceae isolated from a tidal mudflat.</title>
        <authorList>
            <person name="Kim I.S."/>
        </authorList>
    </citation>
    <scope>NUCLEOTIDE SEQUENCE [LARGE SCALE GENOMIC DNA]</scope>
    <source>
        <strain evidence="7 8">GH1-50</strain>
    </source>
</reference>
<comment type="similarity">
    <text evidence="2">Belongs to the bacterial solute-binding protein 5 family.</text>
</comment>
<dbReference type="Gene3D" id="3.10.105.10">
    <property type="entry name" value="Dipeptide-binding Protein, Domain 3"/>
    <property type="match status" value="1"/>
</dbReference>
<dbReference type="Gene3D" id="3.90.76.10">
    <property type="entry name" value="Dipeptide-binding Protein, Domain 1"/>
    <property type="match status" value="1"/>
</dbReference>
<evidence type="ECO:0000313" key="7">
    <source>
        <dbReference type="EMBL" id="MXQ06393.1"/>
    </source>
</evidence>
<reference evidence="7 8" key="1">
    <citation type="submission" date="2019-12" db="EMBL/GenBank/DDBJ databases">
        <authorList>
            <person name="Lee S.D."/>
        </authorList>
    </citation>
    <scope>NUCLEOTIDE SEQUENCE [LARGE SCALE GENOMIC DNA]</scope>
    <source>
        <strain evidence="7 8">GH1-50</strain>
    </source>
</reference>
<evidence type="ECO:0000313" key="8">
    <source>
        <dbReference type="Proteomes" id="UP000480350"/>
    </source>
</evidence>
<dbReference type="PIRSF" id="PIRSF002741">
    <property type="entry name" value="MppA"/>
    <property type="match status" value="1"/>
</dbReference>
<dbReference type="GO" id="GO:1904680">
    <property type="term" value="F:peptide transmembrane transporter activity"/>
    <property type="evidence" value="ECO:0007669"/>
    <property type="project" value="TreeGrafter"/>
</dbReference>
<dbReference type="Gene3D" id="3.40.190.10">
    <property type="entry name" value="Periplasmic binding protein-like II"/>
    <property type="match status" value="1"/>
</dbReference>
<evidence type="ECO:0000256" key="1">
    <source>
        <dbReference type="ARBA" id="ARBA00004418"/>
    </source>
</evidence>
<evidence type="ECO:0000256" key="5">
    <source>
        <dbReference type="SAM" id="SignalP"/>
    </source>
</evidence>
<dbReference type="InterPro" id="IPR000914">
    <property type="entry name" value="SBP_5_dom"/>
</dbReference>
<name>A0A7C9M821_9RHOB</name>
<dbReference type="AlphaFoldDB" id="A0A7C9M821"/>
<dbReference type="InterPro" id="IPR039424">
    <property type="entry name" value="SBP_5"/>
</dbReference>
<dbReference type="PANTHER" id="PTHR30290">
    <property type="entry name" value="PERIPLASMIC BINDING COMPONENT OF ABC TRANSPORTER"/>
    <property type="match status" value="1"/>
</dbReference>
<feature type="chain" id="PRO_5028931342" evidence="5">
    <location>
        <begin position="25"/>
        <end position="528"/>
    </location>
</feature>
<evidence type="ECO:0000259" key="6">
    <source>
        <dbReference type="Pfam" id="PF00496"/>
    </source>
</evidence>
<sequence>MKKMTTATLVAAGALMLGAGAATAEKLTVGLASETTSIDPQFHNVGPNNALSLHIFDRLILQDERQRLMPGLAVSWTPVDDLTWEFKLREGVKFHDGSDFTADDVVCTFERAPNVPNSPASFATYTKGKTVEKVDDYTVHFKTEEPYPLMGNDVSTVAIISDSVGCGATTEEFNNGTAAVGTGPYKFVSYTPGQSVVFERNEDYWGEKPEWTEVEFRPISSGPSRVAALLAGDVDVISGVPTTDITTLEGNDDVALYQGPSNRVIYLHMDQFRENSPHITALDGSEIKNPLLDVRVRKAISMAINRDAIVDRVMEGVAVPAGQLLPDGFFGVSENIEVPAYDPEGAKALLAEAGYGDGFAMTIHGPNDRYINDAKIAEAIAQMLTRVGIRTAVETMPRSVYFGRASSGSPEGEPEFSFILVGWGAGSGEASSPLKALIHTFDKDAGLGATNRGRHSNPDIDAKIKEALATVDDAKRQDLLAEATEMAMDTVAIIPTHFQVNTWGTRKGLAYAPRTDEYTIAMGVKKTN</sequence>
<keyword evidence="8" id="KW-1185">Reference proteome</keyword>
<protein>
    <submittedName>
        <fullName evidence="7">ABC transporter substrate-binding protein</fullName>
    </submittedName>
</protein>
<accession>A0A7C9M821</accession>
<proteinExistence type="inferred from homology"/>
<dbReference type="GO" id="GO:0030288">
    <property type="term" value="C:outer membrane-bounded periplasmic space"/>
    <property type="evidence" value="ECO:0007669"/>
    <property type="project" value="UniProtKB-ARBA"/>
</dbReference>
<evidence type="ECO:0000256" key="3">
    <source>
        <dbReference type="ARBA" id="ARBA00022448"/>
    </source>
</evidence>
<comment type="subcellular location">
    <subcellularLocation>
        <location evidence="1">Periplasm</location>
    </subcellularLocation>
</comment>
<feature type="domain" description="Solute-binding protein family 5" evidence="6">
    <location>
        <begin position="68"/>
        <end position="441"/>
    </location>
</feature>